<feature type="repeat" description="TPR" evidence="1">
    <location>
        <begin position="233"/>
        <end position="266"/>
    </location>
</feature>
<evidence type="ECO:0000259" key="3">
    <source>
        <dbReference type="Pfam" id="PF12770"/>
    </source>
</evidence>
<dbReference type="InterPro" id="IPR019734">
    <property type="entry name" value="TPR_rpt"/>
</dbReference>
<evidence type="ECO:0000256" key="2">
    <source>
        <dbReference type="SAM" id="Phobius"/>
    </source>
</evidence>
<reference evidence="4" key="1">
    <citation type="submission" date="2020-01" db="EMBL/GenBank/DDBJ databases">
        <authorList>
            <person name="Meier V. D."/>
            <person name="Meier V D."/>
        </authorList>
    </citation>
    <scope>NUCLEOTIDE SEQUENCE</scope>
    <source>
        <strain evidence="4">HLG_WM_MAG_10</strain>
    </source>
</reference>
<organism evidence="4">
    <name type="scientific">uncultured Aureispira sp</name>
    <dbReference type="NCBI Taxonomy" id="1331704"/>
    <lineage>
        <taxon>Bacteria</taxon>
        <taxon>Pseudomonadati</taxon>
        <taxon>Bacteroidota</taxon>
        <taxon>Saprospiria</taxon>
        <taxon>Saprospirales</taxon>
        <taxon>Saprospiraceae</taxon>
        <taxon>Aureispira</taxon>
        <taxon>environmental samples</taxon>
    </lineage>
</organism>
<dbReference type="PANTHER" id="PTHR10098">
    <property type="entry name" value="RAPSYN-RELATED"/>
    <property type="match status" value="1"/>
</dbReference>
<keyword evidence="1" id="KW-0802">TPR repeat</keyword>
<dbReference type="EMBL" id="CACVAQ010000282">
    <property type="protein sequence ID" value="CAA6820209.1"/>
    <property type="molecule type" value="Genomic_DNA"/>
</dbReference>
<feature type="transmembrane region" description="Helical" evidence="2">
    <location>
        <begin position="1027"/>
        <end position="1046"/>
    </location>
</feature>
<dbReference type="Pfam" id="PF12770">
    <property type="entry name" value="CHAT"/>
    <property type="match status" value="1"/>
</dbReference>
<protein>
    <recommendedName>
        <fullName evidence="3">CHAT domain-containing protein</fullName>
    </recommendedName>
</protein>
<evidence type="ECO:0000313" key="4">
    <source>
        <dbReference type="EMBL" id="CAA6820209.1"/>
    </source>
</evidence>
<name>A0A6S6U0G6_9BACT</name>
<dbReference type="AlphaFoldDB" id="A0A6S6U0G6"/>
<proteinExistence type="predicted"/>
<sequence length="1052" mass="120677">MKRIALLFFITIIVSRLQAQQEKILNKGHDLYSLAIAEGRYEEAYNYAYECWNTLKEMQPQRDSFLGLSMHYLSETLYFNERQEEALGYALQAKELIGDSYGKESVNYALVLNSMSIIYSDLDEYDSAEECSLESIRIYKMYLPRKARDYFGAMCNLATLYDILDRYQDAKELYESILEQYTLDKSDELYTAVLMNLALLHEGMGAYDLAEKAYLDVQAIFKENDKIDHPDYAALLTNMGILYHSLEQYEQTENLLLQAIQLFTNEGSGNFYDISSAYSILAILYSDREEYKKAELYYLKTVELTEEFTGKDSYDYAWSISNLGIYYEEINEYGKAKAKYVEAQNIFLNIFGEKHTSHATSLSNLASICLETGDLDNALRLTRESLALLYEIKAKAHTECVTLTNRISEIYYRKENYDKALHYAYRAIELNGSFLFEKDQLDNVWCDTVLSQSFFSFVNLNSSLKLIWKALDRSETEQVLQAKLTFVEMVMTLFEMRRNEYSTKAGKLYLLEQSTDWAEEGILTIEKLRNHANWAAYKKQAFNFAEKNKSVLLTSDLQAEKAYSFGDLPDTLAKKEQLLQEEYDAYKAYLLDDITEEERQEVYTYLSDLLLEKGAFKEYIETNYPKYNQLKYAVNTISIEQIQETLGETTALLEYSVSDSAVTVFYIDHKQFQLYHFPIEYRVLAAKIALLHHTLSNYSALLKTPQKAHQRYVKVAYWFYDNLLKAVLKGKKGIDQLVVITDRELGHLPFETFLVEEGANSTGYKGLHYLMNDYAISYDYSATLWKENLSKTNRSNNGKLLAMAAVYDQGNTINKTRLPFYQEQRNLLSALPAAIDEAKGLSESFAGDVAIGLDANEGFFKEKAADYGIIHLAMHGLLNRKSPILSSLVFTENNDSTENNFLQAYEISKLNLNANLVVLSACETGYGKFERGNGIASLARSFMYAGTPALVVSLWQVNDASTAMVMRYFYENLSAGKSKSVALRAAKQRYISEAHGIYAHPAFWSPFVQLGNNQAIEWNKKSTPTQFWWILAAALIFLGLLAGLKWRQQKNT</sequence>
<keyword evidence="2" id="KW-0812">Transmembrane</keyword>
<dbReference type="Pfam" id="PF13424">
    <property type="entry name" value="TPR_12"/>
    <property type="match status" value="2"/>
</dbReference>
<keyword evidence="2" id="KW-0472">Membrane</keyword>
<feature type="domain" description="CHAT" evidence="3">
    <location>
        <begin position="716"/>
        <end position="1012"/>
    </location>
</feature>
<dbReference type="SUPFAM" id="SSF48452">
    <property type="entry name" value="TPR-like"/>
    <property type="match status" value="2"/>
</dbReference>
<dbReference type="PROSITE" id="PS50005">
    <property type="entry name" value="TPR"/>
    <property type="match status" value="3"/>
</dbReference>
<dbReference type="InterPro" id="IPR024983">
    <property type="entry name" value="CHAT_dom"/>
</dbReference>
<accession>A0A6S6U0G6</accession>
<dbReference type="Gene3D" id="1.25.40.10">
    <property type="entry name" value="Tetratricopeptide repeat domain"/>
    <property type="match status" value="2"/>
</dbReference>
<feature type="repeat" description="TPR" evidence="1">
    <location>
        <begin position="401"/>
        <end position="434"/>
    </location>
</feature>
<dbReference type="SMART" id="SM00028">
    <property type="entry name" value="TPR"/>
    <property type="match status" value="8"/>
</dbReference>
<evidence type="ECO:0000256" key="1">
    <source>
        <dbReference type="PROSITE-ProRule" id="PRU00339"/>
    </source>
</evidence>
<feature type="repeat" description="TPR" evidence="1">
    <location>
        <begin position="275"/>
        <end position="308"/>
    </location>
</feature>
<dbReference type="PANTHER" id="PTHR10098:SF108">
    <property type="entry name" value="TETRATRICOPEPTIDE REPEAT PROTEIN 28"/>
    <property type="match status" value="1"/>
</dbReference>
<dbReference type="InterPro" id="IPR011990">
    <property type="entry name" value="TPR-like_helical_dom_sf"/>
</dbReference>
<keyword evidence="2" id="KW-1133">Transmembrane helix</keyword>
<gene>
    <name evidence="4" type="ORF">HELGO_WM17957</name>
</gene>